<feature type="non-terminal residue" evidence="2">
    <location>
        <position position="1"/>
    </location>
</feature>
<dbReference type="AlphaFoldDB" id="A0A382RP30"/>
<gene>
    <name evidence="2" type="ORF">METZ01_LOCUS352260</name>
</gene>
<protein>
    <recommendedName>
        <fullName evidence="1">YjeF C-terminal domain-containing protein</fullName>
    </recommendedName>
</protein>
<dbReference type="PROSITE" id="PS01050">
    <property type="entry name" value="YJEF_C_2"/>
    <property type="match status" value="1"/>
</dbReference>
<dbReference type="SUPFAM" id="SSF53613">
    <property type="entry name" value="Ribokinase-like"/>
    <property type="match status" value="1"/>
</dbReference>
<dbReference type="InterPro" id="IPR000631">
    <property type="entry name" value="CARKD"/>
</dbReference>
<feature type="domain" description="YjeF C-terminal" evidence="1">
    <location>
        <begin position="1"/>
        <end position="65"/>
    </location>
</feature>
<dbReference type="EMBL" id="UINC01123141">
    <property type="protein sequence ID" value="SVC99406.1"/>
    <property type="molecule type" value="Genomic_DNA"/>
</dbReference>
<accession>A0A382RP30</accession>
<evidence type="ECO:0000259" key="1">
    <source>
        <dbReference type="PROSITE" id="PS51383"/>
    </source>
</evidence>
<dbReference type="InterPro" id="IPR029056">
    <property type="entry name" value="Ribokinase-like"/>
</dbReference>
<name>A0A382RP30_9ZZZZ</name>
<dbReference type="GO" id="GO:0016836">
    <property type="term" value="F:hydro-lyase activity"/>
    <property type="evidence" value="ECO:0007669"/>
    <property type="project" value="InterPro"/>
</dbReference>
<proteinExistence type="predicted"/>
<evidence type="ECO:0000313" key="2">
    <source>
        <dbReference type="EMBL" id="SVC99406.1"/>
    </source>
</evidence>
<dbReference type="Gene3D" id="3.40.1190.20">
    <property type="match status" value="1"/>
</dbReference>
<dbReference type="PROSITE" id="PS51383">
    <property type="entry name" value="YJEF_C_3"/>
    <property type="match status" value="1"/>
</dbReference>
<dbReference type="InterPro" id="IPR017953">
    <property type="entry name" value="Carbohydrate_kinase_pred_CS"/>
</dbReference>
<reference evidence="2" key="1">
    <citation type="submission" date="2018-05" db="EMBL/GenBank/DDBJ databases">
        <authorList>
            <person name="Lanie J.A."/>
            <person name="Ng W.-L."/>
            <person name="Kazmierczak K.M."/>
            <person name="Andrzejewski T.M."/>
            <person name="Davidsen T.M."/>
            <person name="Wayne K.J."/>
            <person name="Tettelin H."/>
            <person name="Glass J.I."/>
            <person name="Rusch D."/>
            <person name="Podicherti R."/>
            <person name="Tsui H.-C.T."/>
            <person name="Winkler M.E."/>
        </authorList>
    </citation>
    <scope>NUCLEOTIDE SEQUENCE</scope>
</reference>
<organism evidence="2">
    <name type="scientific">marine metagenome</name>
    <dbReference type="NCBI Taxonomy" id="408172"/>
    <lineage>
        <taxon>unclassified sequences</taxon>
        <taxon>metagenomes</taxon>
        <taxon>ecological metagenomes</taxon>
    </lineage>
</organism>
<sequence length="69" mass="7468">TAGSGDVLTGILASACSQGLDVDEAAVYSTYLHAECVHQYCQYISEQGLIASDIIKMLPYAQEELHNVY</sequence>